<reference evidence="2 3" key="1">
    <citation type="submission" date="2024-02" db="EMBL/GenBank/DDBJ databases">
        <title>De novo assembly and annotation of 12 fungi associated with fruit tree decline syndrome in Ontario, Canada.</title>
        <authorList>
            <person name="Sulman M."/>
            <person name="Ellouze W."/>
            <person name="Ilyukhin E."/>
        </authorList>
    </citation>
    <scope>NUCLEOTIDE SEQUENCE [LARGE SCALE GENOMIC DNA]</scope>
    <source>
        <strain evidence="2 3">M169</strain>
    </source>
</reference>
<proteinExistence type="predicted"/>
<feature type="region of interest" description="Disordered" evidence="1">
    <location>
        <begin position="1"/>
        <end position="23"/>
    </location>
</feature>
<dbReference type="EMBL" id="JAKNSF020000054">
    <property type="protein sequence ID" value="KAK7724767.1"/>
    <property type="molecule type" value="Genomic_DNA"/>
</dbReference>
<comment type="caution">
    <text evidence="2">The sequence shown here is derived from an EMBL/GenBank/DDBJ whole genome shotgun (WGS) entry which is preliminary data.</text>
</comment>
<protein>
    <submittedName>
        <fullName evidence="2">Uncharacterized protein</fullName>
    </submittedName>
</protein>
<accession>A0ABR1P2G3</accession>
<evidence type="ECO:0000256" key="1">
    <source>
        <dbReference type="SAM" id="MobiDB-lite"/>
    </source>
</evidence>
<sequence length="141" mass="15848">MDAPPWSESNSVNRSKSPHGGVEWNRKVISPFKVPNEGNSSFGAQHPVEFQAPVRRLKGERPKLLLQDEPSRELDHPLKCVVIGSNKDGSGKSRQHYAIILSSICKNGRHEFYERVGVAYLTEEELTNVENEEETEVGTIH</sequence>
<organism evidence="2 3">
    <name type="scientific">Diaporthe eres</name>
    <name type="common">Phomopsis oblonga</name>
    <dbReference type="NCBI Taxonomy" id="83184"/>
    <lineage>
        <taxon>Eukaryota</taxon>
        <taxon>Fungi</taxon>
        <taxon>Dikarya</taxon>
        <taxon>Ascomycota</taxon>
        <taxon>Pezizomycotina</taxon>
        <taxon>Sordariomycetes</taxon>
        <taxon>Sordariomycetidae</taxon>
        <taxon>Diaporthales</taxon>
        <taxon>Diaporthaceae</taxon>
        <taxon>Diaporthe</taxon>
        <taxon>Diaporthe eres species complex</taxon>
    </lineage>
</organism>
<dbReference type="Proteomes" id="UP001430848">
    <property type="component" value="Unassembled WGS sequence"/>
</dbReference>
<name>A0ABR1P2G3_DIAER</name>
<evidence type="ECO:0000313" key="3">
    <source>
        <dbReference type="Proteomes" id="UP001430848"/>
    </source>
</evidence>
<keyword evidence="3" id="KW-1185">Reference proteome</keyword>
<evidence type="ECO:0000313" key="2">
    <source>
        <dbReference type="EMBL" id="KAK7724767.1"/>
    </source>
</evidence>
<gene>
    <name evidence="2" type="ORF">SLS63_008461</name>
</gene>